<dbReference type="GO" id="GO:0046306">
    <property type="term" value="P:alkanesulfonate catabolic process"/>
    <property type="evidence" value="ECO:0007669"/>
    <property type="project" value="InterPro"/>
</dbReference>
<dbReference type="NCBIfam" id="TIGR03567">
    <property type="entry name" value="FMN_reduc_SsuE"/>
    <property type="match status" value="1"/>
</dbReference>
<comment type="caution">
    <text evidence="5">The sequence shown here is derived from an EMBL/GenBank/DDBJ whole genome shotgun (WGS) entry which is preliminary data.</text>
</comment>
<keyword evidence="6" id="KW-1185">Reference proteome</keyword>
<dbReference type="InterPro" id="IPR005025">
    <property type="entry name" value="FMN_Rdtase-like_dom"/>
</dbReference>
<reference evidence="5 6" key="1">
    <citation type="submission" date="2015-08" db="EMBL/GenBank/DDBJ databases">
        <title>Draft genome sequence of cellulolytic and xylanolytic Paenibacillus sp. A59, isolated from a decaying forest soil from Patagonia, Argentina.</title>
        <authorList>
            <person name="Ghio S."/>
            <person name="Caceres A.M."/>
            <person name="Talia P."/>
            <person name="Grasso D."/>
            <person name="Campos E."/>
        </authorList>
    </citation>
    <scope>NUCLEOTIDE SEQUENCE [LARGE SCALE GENOMIC DNA]</scope>
    <source>
        <strain evidence="5 6">A59</strain>
    </source>
</reference>
<dbReference type="PANTHER" id="PTHR43408:SF1">
    <property type="entry name" value="FMN REDUCTASE (NADPH)"/>
    <property type="match status" value="1"/>
</dbReference>
<evidence type="ECO:0000256" key="2">
    <source>
        <dbReference type="ARBA" id="ARBA00022643"/>
    </source>
</evidence>
<dbReference type="RefSeq" id="WP_053783191.1">
    <property type="nucleotide sequence ID" value="NZ_LITU01000075.1"/>
</dbReference>
<dbReference type="Pfam" id="PF03358">
    <property type="entry name" value="FMN_red"/>
    <property type="match status" value="1"/>
</dbReference>
<evidence type="ECO:0000313" key="5">
    <source>
        <dbReference type="EMBL" id="KOY13958.1"/>
    </source>
</evidence>
<sequence>MSHVVIIAGAPSKRSRLTGLTDYSSNKLREAGITVEVIHVADLPAEDLVQAKFDSSFIRDALAVVEAADAVIVATPVYKASYSGVLKLFLDLIPQEGLRGKLSLPLVIGGSIAHLLAIDYALKPVLAALGGRHILGGVYAVDQGIDRLDDGKYVLSADITTRLDRSLEELILTLEKNGITIS</sequence>
<feature type="domain" description="NADPH-dependent FMN reductase-like" evidence="4">
    <location>
        <begin position="4"/>
        <end position="144"/>
    </location>
</feature>
<dbReference type="InterPro" id="IPR020048">
    <property type="entry name" value="NADPH-dep_FMN_reduc_SsuE"/>
</dbReference>
<keyword evidence="1" id="KW-0285">Flavoprotein</keyword>
<evidence type="ECO:0000259" key="4">
    <source>
        <dbReference type="Pfam" id="PF03358"/>
    </source>
</evidence>
<dbReference type="Proteomes" id="UP000037688">
    <property type="component" value="Unassembled WGS sequence"/>
</dbReference>
<protein>
    <submittedName>
        <fullName evidence="5">FMN reductase</fullName>
    </submittedName>
</protein>
<organism evidence="5 6">
    <name type="scientific">Paenibacillus xylanivorans</name>
    <dbReference type="NCBI Taxonomy" id="1705561"/>
    <lineage>
        <taxon>Bacteria</taxon>
        <taxon>Bacillati</taxon>
        <taxon>Bacillota</taxon>
        <taxon>Bacilli</taxon>
        <taxon>Bacillales</taxon>
        <taxon>Paenibacillaceae</taxon>
        <taxon>Paenibacillus</taxon>
    </lineage>
</organism>
<dbReference type="AlphaFoldDB" id="A0A0M9BK75"/>
<dbReference type="InterPro" id="IPR051814">
    <property type="entry name" value="NAD(P)H-dep_FMN_reductase"/>
</dbReference>
<gene>
    <name evidence="5" type="ORF">AMS66_23995</name>
</gene>
<evidence type="ECO:0000256" key="3">
    <source>
        <dbReference type="ARBA" id="ARBA00023002"/>
    </source>
</evidence>
<dbReference type="Gene3D" id="3.40.50.360">
    <property type="match status" value="1"/>
</dbReference>
<dbReference type="InterPro" id="IPR029039">
    <property type="entry name" value="Flavoprotein-like_sf"/>
</dbReference>
<dbReference type="GO" id="GO:0008752">
    <property type="term" value="F:FMN reductase [NAD(P)H] activity"/>
    <property type="evidence" value="ECO:0007669"/>
    <property type="project" value="InterPro"/>
</dbReference>
<keyword evidence="2" id="KW-0288">FMN</keyword>
<keyword evidence="3" id="KW-0560">Oxidoreductase</keyword>
<evidence type="ECO:0000256" key="1">
    <source>
        <dbReference type="ARBA" id="ARBA00022630"/>
    </source>
</evidence>
<proteinExistence type="predicted"/>
<accession>A0A0M9BK75</accession>
<name>A0A0M9BK75_9BACL</name>
<dbReference type="PANTHER" id="PTHR43408">
    <property type="entry name" value="FMN REDUCTASE (NADPH)"/>
    <property type="match status" value="1"/>
</dbReference>
<evidence type="ECO:0000313" key="6">
    <source>
        <dbReference type="Proteomes" id="UP000037688"/>
    </source>
</evidence>
<dbReference type="SUPFAM" id="SSF52218">
    <property type="entry name" value="Flavoproteins"/>
    <property type="match status" value="1"/>
</dbReference>
<dbReference type="EMBL" id="LITU01000075">
    <property type="protein sequence ID" value="KOY13958.1"/>
    <property type="molecule type" value="Genomic_DNA"/>
</dbReference>
<dbReference type="OrthoDB" id="1643408at2"/>
<dbReference type="PATRIC" id="fig|1705561.3.peg.5034"/>